<evidence type="ECO:0000256" key="1">
    <source>
        <dbReference type="ARBA" id="ARBA00023125"/>
    </source>
</evidence>
<feature type="domain" description="HTH tetR-type" evidence="3">
    <location>
        <begin position="14"/>
        <end position="74"/>
    </location>
</feature>
<dbReference type="InterPro" id="IPR001647">
    <property type="entry name" value="HTH_TetR"/>
</dbReference>
<sequence length="204" mass="21420">MTTEPLAPGKRDPEARRLAILRAAAEIIVTRGPGALTHRAVASQAGVALGSTTQYFASIDELREAAFVVLAEEVDASLASFAPHLPTMLADPAGVIDEVLNYLNDARAVSADIALLSSATTEPRLLELALRWTDKLIDMLSAHIGHDRAEAVATYIDGATIQAGLRPESVTREGVTLALTSLAGIHTSSHPTSTTGHPPEKSDA</sequence>
<accession>A0ABW3TN82</accession>
<name>A0ABW3TN82_9MICO</name>
<dbReference type="SUPFAM" id="SSF46689">
    <property type="entry name" value="Homeodomain-like"/>
    <property type="match status" value="1"/>
</dbReference>
<dbReference type="Gene3D" id="1.10.357.10">
    <property type="entry name" value="Tetracycline Repressor, domain 2"/>
    <property type="match status" value="1"/>
</dbReference>
<proteinExistence type="predicted"/>
<evidence type="ECO:0000259" key="3">
    <source>
        <dbReference type="PROSITE" id="PS50977"/>
    </source>
</evidence>
<evidence type="ECO:0000256" key="2">
    <source>
        <dbReference type="PROSITE-ProRule" id="PRU00335"/>
    </source>
</evidence>
<dbReference type="PANTHER" id="PTHR30055">
    <property type="entry name" value="HTH-TYPE TRANSCRIPTIONAL REGULATOR RUTR"/>
    <property type="match status" value="1"/>
</dbReference>
<dbReference type="PROSITE" id="PS50977">
    <property type="entry name" value="HTH_TETR_2"/>
    <property type="match status" value="1"/>
</dbReference>
<reference evidence="5" key="1">
    <citation type="journal article" date="2019" name="Int. J. Syst. Evol. Microbiol.">
        <title>The Global Catalogue of Microorganisms (GCM) 10K type strain sequencing project: providing services to taxonomists for standard genome sequencing and annotation.</title>
        <authorList>
            <consortium name="The Broad Institute Genomics Platform"/>
            <consortium name="The Broad Institute Genome Sequencing Center for Infectious Disease"/>
            <person name="Wu L."/>
            <person name="Ma J."/>
        </authorList>
    </citation>
    <scope>NUCLEOTIDE SEQUENCE [LARGE SCALE GENOMIC DNA]</scope>
    <source>
        <strain evidence="5">CCUG 50213</strain>
    </source>
</reference>
<dbReference type="InterPro" id="IPR050109">
    <property type="entry name" value="HTH-type_TetR-like_transc_reg"/>
</dbReference>
<protein>
    <submittedName>
        <fullName evidence="4">TetR/AcrR family transcriptional regulator</fullName>
    </submittedName>
</protein>
<dbReference type="EMBL" id="JBHTLY010000004">
    <property type="protein sequence ID" value="MFD1202156.1"/>
    <property type="molecule type" value="Genomic_DNA"/>
</dbReference>
<evidence type="ECO:0000313" key="4">
    <source>
        <dbReference type="EMBL" id="MFD1202156.1"/>
    </source>
</evidence>
<dbReference type="Proteomes" id="UP001597181">
    <property type="component" value="Unassembled WGS sequence"/>
</dbReference>
<dbReference type="PANTHER" id="PTHR30055:SF231">
    <property type="entry name" value="TRANSCRIPTIONAL REGULATORY PROTEIN (PROBABLY DEOR-FAMILY)-RELATED"/>
    <property type="match status" value="1"/>
</dbReference>
<dbReference type="InterPro" id="IPR009057">
    <property type="entry name" value="Homeodomain-like_sf"/>
</dbReference>
<dbReference type="Pfam" id="PF00440">
    <property type="entry name" value="TetR_N"/>
    <property type="match status" value="1"/>
</dbReference>
<organism evidence="4 5">
    <name type="scientific">Leucobacter albus</name>
    <dbReference type="NCBI Taxonomy" id="272210"/>
    <lineage>
        <taxon>Bacteria</taxon>
        <taxon>Bacillati</taxon>
        <taxon>Actinomycetota</taxon>
        <taxon>Actinomycetes</taxon>
        <taxon>Micrococcales</taxon>
        <taxon>Microbacteriaceae</taxon>
        <taxon>Leucobacter</taxon>
    </lineage>
</organism>
<keyword evidence="1 2" id="KW-0238">DNA-binding</keyword>
<dbReference type="RefSeq" id="WP_343961315.1">
    <property type="nucleotide sequence ID" value="NZ_BAAAKZ010000010.1"/>
</dbReference>
<evidence type="ECO:0000313" key="5">
    <source>
        <dbReference type="Proteomes" id="UP001597181"/>
    </source>
</evidence>
<comment type="caution">
    <text evidence="4">The sequence shown here is derived from an EMBL/GenBank/DDBJ whole genome shotgun (WGS) entry which is preliminary data.</text>
</comment>
<gene>
    <name evidence="4" type="ORF">ACFQ3U_09670</name>
</gene>
<keyword evidence="5" id="KW-1185">Reference proteome</keyword>
<feature type="DNA-binding region" description="H-T-H motif" evidence="2">
    <location>
        <begin position="37"/>
        <end position="56"/>
    </location>
</feature>